<dbReference type="Proteomes" id="UP001632037">
    <property type="component" value="Unassembled WGS sequence"/>
</dbReference>
<proteinExistence type="predicted"/>
<name>A0ABD3FG71_9STRA</name>
<gene>
    <name evidence="1" type="ORF">V7S43_010278</name>
</gene>
<evidence type="ECO:0000313" key="2">
    <source>
        <dbReference type="Proteomes" id="UP001632037"/>
    </source>
</evidence>
<sequence>MEGLASRRGKVKVTLVQSGRWATEGEQDVELSLADISEREVSEAEALLGPGTFVGSAVCTTRVPLGGARVWVYSLVVGYNWSAEQQEGFVDLNIGEPVESMPYKPDCFQDLPVEIYALRP</sequence>
<protein>
    <submittedName>
        <fullName evidence="1">Uncharacterized protein</fullName>
    </submittedName>
</protein>
<keyword evidence="2" id="KW-1185">Reference proteome</keyword>
<comment type="caution">
    <text evidence="1">The sequence shown here is derived from an EMBL/GenBank/DDBJ whole genome shotgun (WGS) entry which is preliminary data.</text>
</comment>
<organism evidence="1 2">
    <name type="scientific">Phytophthora oleae</name>
    <dbReference type="NCBI Taxonomy" id="2107226"/>
    <lineage>
        <taxon>Eukaryota</taxon>
        <taxon>Sar</taxon>
        <taxon>Stramenopiles</taxon>
        <taxon>Oomycota</taxon>
        <taxon>Peronosporomycetes</taxon>
        <taxon>Peronosporales</taxon>
        <taxon>Peronosporaceae</taxon>
        <taxon>Phytophthora</taxon>
    </lineage>
</organism>
<reference evidence="1 2" key="1">
    <citation type="submission" date="2024-09" db="EMBL/GenBank/DDBJ databases">
        <title>Genome sequencing and assembly of Phytophthora oleae, isolate VK10A, causative agent of rot of olive drupes.</title>
        <authorList>
            <person name="Conti Taguali S."/>
            <person name="Riolo M."/>
            <person name="La Spada F."/>
            <person name="Cacciola S.O."/>
            <person name="Dionisio G."/>
        </authorList>
    </citation>
    <scope>NUCLEOTIDE SEQUENCE [LARGE SCALE GENOMIC DNA]</scope>
    <source>
        <strain evidence="1 2">VK10A</strain>
    </source>
</reference>
<dbReference type="AlphaFoldDB" id="A0ABD3FG71"/>
<accession>A0ABD3FG71</accession>
<evidence type="ECO:0000313" key="1">
    <source>
        <dbReference type="EMBL" id="KAL3664525.1"/>
    </source>
</evidence>
<dbReference type="EMBL" id="JBIMZQ010000023">
    <property type="protein sequence ID" value="KAL3664525.1"/>
    <property type="molecule type" value="Genomic_DNA"/>
</dbReference>